<dbReference type="Pfam" id="PF13546">
    <property type="entry name" value="DDE_5"/>
    <property type="match status" value="1"/>
</dbReference>
<feature type="domain" description="Transposase IS701-like DDE" evidence="2">
    <location>
        <begin position="2"/>
        <end position="90"/>
    </location>
</feature>
<dbReference type="InterPro" id="IPR039365">
    <property type="entry name" value="IS701-like"/>
</dbReference>
<organism evidence="3 4">
    <name type="scientific">Streptomyces humidus</name>
    <dbReference type="NCBI Taxonomy" id="52259"/>
    <lineage>
        <taxon>Bacteria</taxon>
        <taxon>Bacillati</taxon>
        <taxon>Actinomycetota</taxon>
        <taxon>Actinomycetes</taxon>
        <taxon>Kitasatosporales</taxon>
        <taxon>Streptomycetaceae</taxon>
        <taxon>Streptomyces</taxon>
    </lineage>
</organism>
<dbReference type="PANTHER" id="PTHR33627:SF1">
    <property type="entry name" value="TRANSPOSASE"/>
    <property type="match status" value="1"/>
</dbReference>
<dbReference type="PANTHER" id="PTHR33627">
    <property type="entry name" value="TRANSPOSASE"/>
    <property type="match status" value="1"/>
</dbReference>
<gene>
    <name evidence="3" type="ORF">GCM10010269_16370</name>
</gene>
<dbReference type="Proteomes" id="UP000606194">
    <property type="component" value="Unassembled WGS sequence"/>
</dbReference>
<evidence type="ECO:0000313" key="4">
    <source>
        <dbReference type="Proteomes" id="UP000606194"/>
    </source>
</evidence>
<proteinExistence type="predicted"/>
<protein>
    <recommendedName>
        <fullName evidence="2">Transposase IS701-like DDE domain-containing protein</fullName>
    </recommendedName>
</protein>
<sequence>MPLAVADAGYGDAAAFRHGLQERGLNYVVGISSTLSAQSADAALVAEPYSGMGRPPVAKYPGKARSVKELVVAAGRKAARAVQWREGSRPGTGRSGRKRMYSRFVALRIRPAGREVRQMADGPELPVCWLPAEWPAGESEPVQYRLSDLPSGTPLTTLVRLAKLRWRIEHDYREMKQALGLAHFEGRTCNGWHHHVTLVSAAHAFCTLQRLPEPQMTRRRPEPLPSRPRTADTPRRLDRRLPHLPSRHTHPHTDLTRPVVVKSNETFAVL</sequence>
<name>A0A918FSK5_9ACTN</name>
<keyword evidence="4" id="KW-1185">Reference proteome</keyword>
<evidence type="ECO:0000259" key="2">
    <source>
        <dbReference type="Pfam" id="PF13546"/>
    </source>
</evidence>
<reference evidence="3" key="1">
    <citation type="journal article" date="2014" name="Int. J. Syst. Evol. Microbiol.">
        <title>Complete genome sequence of Corynebacterium casei LMG S-19264T (=DSM 44701T), isolated from a smear-ripened cheese.</title>
        <authorList>
            <consortium name="US DOE Joint Genome Institute (JGI-PGF)"/>
            <person name="Walter F."/>
            <person name="Albersmeier A."/>
            <person name="Kalinowski J."/>
            <person name="Ruckert C."/>
        </authorList>
    </citation>
    <scope>NUCLEOTIDE SEQUENCE</scope>
    <source>
        <strain evidence="3">JCM 4386</strain>
    </source>
</reference>
<reference evidence="3" key="2">
    <citation type="submission" date="2020-09" db="EMBL/GenBank/DDBJ databases">
        <authorList>
            <person name="Sun Q."/>
            <person name="Ohkuma M."/>
        </authorList>
    </citation>
    <scope>NUCLEOTIDE SEQUENCE</scope>
    <source>
        <strain evidence="3">JCM 4386</strain>
    </source>
</reference>
<dbReference type="EMBL" id="BMTL01000005">
    <property type="protein sequence ID" value="GGR77816.1"/>
    <property type="molecule type" value="Genomic_DNA"/>
</dbReference>
<accession>A0A918FSK5</accession>
<feature type="region of interest" description="Disordered" evidence="1">
    <location>
        <begin position="212"/>
        <end position="257"/>
    </location>
</feature>
<evidence type="ECO:0000256" key="1">
    <source>
        <dbReference type="SAM" id="MobiDB-lite"/>
    </source>
</evidence>
<evidence type="ECO:0000313" key="3">
    <source>
        <dbReference type="EMBL" id="GGR77816.1"/>
    </source>
</evidence>
<dbReference type="InterPro" id="IPR012337">
    <property type="entry name" value="RNaseH-like_sf"/>
</dbReference>
<dbReference type="AlphaFoldDB" id="A0A918FSK5"/>
<dbReference type="SUPFAM" id="SSF53098">
    <property type="entry name" value="Ribonuclease H-like"/>
    <property type="match status" value="1"/>
</dbReference>
<comment type="caution">
    <text evidence="3">The sequence shown here is derived from an EMBL/GenBank/DDBJ whole genome shotgun (WGS) entry which is preliminary data.</text>
</comment>
<dbReference type="InterPro" id="IPR038721">
    <property type="entry name" value="IS701-like_DDE_dom"/>
</dbReference>
<feature type="compositionally biased region" description="Basic and acidic residues" evidence="1">
    <location>
        <begin position="229"/>
        <end position="241"/>
    </location>
</feature>